<dbReference type="GO" id="GO:0005509">
    <property type="term" value="F:calcium ion binding"/>
    <property type="evidence" value="ECO:0007669"/>
    <property type="project" value="InterPro"/>
</dbReference>
<dbReference type="SMART" id="SM00642">
    <property type="entry name" value="Aamy"/>
    <property type="match status" value="1"/>
</dbReference>
<evidence type="ECO:0000256" key="13">
    <source>
        <dbReference type="PIRSR" id="PIRSR001024-1"/>
    </source>
</evidence>
<proteinExistence type="inferred from homology"/>
<evidence type="ECO:0000256" key="16">
    <source>
        <dbReference type="PIRSR" id="PIRSR001024-5"/>
    </source>
</evidence>
<dbReference type="PANTHER" id="PTHR10357">
    <property type="entry name" value="ALPHA-AMYLASE FAMILY MEMBER"/>
    <property type="match status" value="1"/>
</dbReference>
<dbReference type="OrthoDB" id="204980at2759"/>
<feature type="active site" description="Nucleophile" evidence="13">
    <location>
        <position position="224"/>
    </location>
</feature>
<evidence type="ECO:0000256" key="15">
    <source>
        <dbReference type="PIRSR" id="PIRSR001024-4"/>
    </source>
</evidence>
<dbReference type="InterPro" id="IPR013780">
    <property type="entry name" value="Glyco_hydro_b"/>
</dbReference>
<organism evidence="19 20">
    <name type="scientific">Tetrapyrgos nigripes</name>
    <dbReference type="NCBI Taxonomy" id="182062"/>
    <lineage>
        <taxon>Eukaryota</taxon>
        <taxon>Fungi</taxon>
        <taxon>Dikarya</taxon>
        <taxon>Basidiomycota</taxon>
        <taxon>Agaricomycotina</taxon>
        <taxon>Agaricomycetes</taxon>
        <taxon>Agaricomycetidae</taxon>
        <taxon>Agaricales</taxon>
        <taxon>Marasmiineae</taxon>
        <taxon>Marasmiaceae</taxon>
        <taxon>Tetrapyrgos</taxon>
    </lineage>
</organism>
<comment type="similarity">
    <text evidence="3">Belongs to the glycosyl hydrolase 13 family.</text>
</comment>
<feature type="domain" description="Glycosyl hydrolase family 13 catalytic" evidence="18">
    <location>
        <begin position="34"/>
        <end position="388"/>
    </location>
</feature>
<dbReference type="EMBL" id="JAACJM010000004">
    <property type="protein sequence ID" value="KAF5373004.1"/>
    <property type="molecule type" value="Genomic_DNA"/>
</dbReference>
<accession>A0A8H5GXX0</accession>
<feature type="disulfide bond" evidence="15">
    <location>
        <begin position="454"/>
        <end position="490"/>
    </location>
</feature>
<feature type="binding site" evidence="16">
    <location>
        <position position="252"/>
    </location>
    <ligand>
        <name>substrate</name>
    </ligand>
</feature>
<keyword evidence="8" id="KW-0106">Calcium</keyword>
<feature type="disulfide bond" evidence="15">
    <location>
        <begin position="169"/>
        <end position="182"/>
    </location>
</feature>
<evidence type="ECO:0000256" key="1">
    <source>
        <dbReference type="ARBA" id="ARBA00000548"/>
    </source>
</evidence>
<reference evidence="19 20" key="1">
    <citation type="journal article" date="2020" name="ISME J.">
        <title>Uncovering the hidden diversity of litter-decomposition mechanisms in mushroom-forming fungi.</title>
        <authorList>
            <person name="Floudas D."/>
            <person name="Bentzer J."/>
            <person name="Ahren D."/>
            <person name="Johansson T."/>
            <person name="Persson P."/>
            <person name="Tunlid A."/>
        </authorList>
    </citation>
    <scope>NUCLEOTIDE SEQUENCE [LARGE SCALE GENOMIC DNA]</scope>
    <source>
        <strain evidence="19 20">CBS 291.85</strain>
    </source>
</reference>
<keyword evidence="10" id="KW-0325">Glycoprotein</keyword>
<keyword evidence="12" id="KW-0326">Glycosidase</keyword>
<dbReference type="InterPro" id="IPR017853">
    <property type="entry name" value="GH"/>
</dbReference>
<evidence type="ECO:0000256" key="10">
    <source>
        <dbReference type="ARBA" id="ARBA00023180"/>
    </source>
</evidence>
<evidence type="ECO:0000256" key="11">
    <source>
        <dbReference type="ARBA" id="ARBA00023277"/>
    </source>
</evidence>
<dbReference type="Gene3D" id="3.20.20.80">
    <property type="entry name" value="Glycosidases"/>
    <property type="match status" value="1"/>
</dbReference>
<evidence type="ECO:0000256" key="4">
    <source>
        <dbReference type="ARBA" id="ARBA00012595"/>
    </source>
</evidence>
<feature type="binding site" evidence="16">
    <location>
        <position position="364"/>
    </location>
    <ligand>
        <name>substrate</name>
    </ligand>
</feature>
<evidence type="ECO:0000259" key="18">
    <source>
        <dbReference type="SMART" id="SM00642"/>
    </source>
</evidence>
<dbReference type="CDD" id="cd11319">
    <property type="entry name" value="AmyAc_euk_AmyA"/>
    <property type="match status" value="1"/>
</dbReference>
<dbReference type="AlphaFoldDB" id="A0A8H5GXX0"/>
<evidence type="ECO:0000256" key="2">
    <source>
        <dbReference type="ARBA" id="ARBA00001913"/>
    </source>
</evidence>
<evidence type="ECO:0000256" key="3">
    <source>
        <dbReference type="ARBA" id="ARBA00008061"/>
    </source>
</evidence>
<sequence>MSLPILCSLVAASFVLPSVHAASAEQWRSRSIYQIITDRFALPAGAPTDKCDVDAQTWCGGTWNTIRENLDYVQNMGFTAIWISPVQQNYQGPRTAYGDPYHGYWIQDATKLNNKFGTSDDLKALVAEVHKRDMYIMVDVVVNNVMATTTTPDYSKYLFKDASLYHPYCPIQWGDPNSEQNCWLGDTNVTLPDLDTTKQAVISGYASWIKDFVDEYEIDGLRIDAAKHVNKEFWPTFCGAAGLFCIGEVFGGSNVGDVAQWQGPLDSVLNFPLYTALTEGFKIPGSGNITALTDTLTQSKQMFKDTTLLGNFLENQDLPRWASQSVDPQSMYNAMSFTFMYDGIPIVYYGQEFGFRGAGDPKNREPLWTEGYQPNRATEIMTKLNGLRNFLVNKTEWATAEAQVLTSSQYGIAFQKGDVLSILTNIGSPPQNDTHIAVASPYDPNTALTDIFTCNQWVVGAQGFVDTEYTLGGQPHVLVLSTLLDQSDLCNGQVVTSQGLGKDDSSSNDADSILMSRWHGVAAVVSMLWFTIW</sequence>
<dbReference type="InterPro" id="IPR006047">
    <property type="entry name" value="GH13_cat_dom"/>
</dbReference>
<dbReference type="GO" id="GO:0016052">
    <property type="term" value="P:carbohydrate catabolic process"/>
    <property type="evidence" value="ECO:0007669"/>
    <property type="project" value="InterPro"/>
</dbReference>
<evidence type="ECO:0000256" key="7">
    <source>
        <dbReference type="ARBA" id="ARBA00022801"/>
    </source>
</evidence>
<feature type="binding site" evidence="16">
    <location>
        <position position="317"/>
    </location>
    <ligand>
        <name>substrate</name>
    </ligand>
</feature>
<keyword evidence="9 15" id="KW-1015">Disulfide bond</keyword>
<evidence type="ECO:0000256" key="14">
    <source>
        <dbReference type="PIRSR" id="PIRSR001024-2"/>
    </source>
</evidence>
<evidence type="ECO:0000256" key="6">
    <source>
        <dbReference type="ARBA" id="ARBA00022729"/>
    </source>
</evidence>
<dbReference type="PANTHER" id="PTHR10357:SF215">
    <property type="entry name" value="ALPHA-AMYLASE 1"/>
    <property type="match status" value="1"/>
</dbReference>
<keyword evidence="6 17" id="KW-0732">Signal</keyword>
<feature type="binding site" evidence="16">
    <location>
        <position position="222"/>
    </location>
    <ligand>
        <name>substrate</name>
    </ligand>
</feature>
<evidence type="ECO:0000256" key="9">
    <source>
        <dbReference type="ARBA" id="ARBA00023157"/>
    </source>
</evidence>
<keyword evidence="20" id="KW-1185">Reference proteome</keyword>
<protein>
    <recommendedName>
        <fullName evidence="4">alpha-amylase</fullName>
        <ecNumber evidence="4">3.2.1.1</ecNumber>
    </recommendedName>
</protein>
<dbReference type="GO" id="GO:0004556">
    <property type="term" value="F:alpha-amylase activity"/>
    <property type="evidence" value="ECO:0007669"/>
    <property type="project" value="UniProtKB-EC"/>
</dbReference>
<feature type="site" description="Transition state stabilizer" evidence="14">
    <location>
        <position position="317"/>
    </location>
</feature>
<feature type="disulfide bond" evidence="15">
    <location>
        <begin position="51"/>
        <end position="59"/>
    </location>
</feature>
<feature type="binding site" evidence="16">
    <location>
        <position position="105"/>
    </location>
    <ligand>
        <name>substrate</name>
    </ligand>
</feature>
<keyword evidence="5" id="KW-0479">Metal-binding</keyword>
<keyword evidence="11" id="KW-0119">Carbohydrate metabolism</keyword>
<dbReference type="FunFam" id="3.20.20.80:FF:000120">
    <property type="entry name" value="Alpha-amylase A"/>
    <property type="match status" value="1"/>
</dbReference>
<feature type="chain" id="PRO_5034723357" description="alpha-amylase" evidence="17">
    <location>
        <begin position="22"/>
        <end position="533"/>
    </location>
</feature>
<dbReference type="InterPro" id="IPR013777">
    <property type="entry name" value="A-amylase-like"/>
</dbReference>
<dbReference type="SUPFAM" id="SSF51445">
    <property type="entry name" value="(Trans)glycosidases"/>
    <property type="match status" value="1"/>
</dbReference>
<keyword evidence="7" id="KW-0378">Hydrolase</keyword>
<comment type="caution">
    <text evidence="19">The sequence shown here is derived from an EMBL/GenBank/DDBJ whole genome shotgun (WGS) entry which is preliminary data.</text>
</comment>
<comment type="cofactor">
    <cofactor evidence="2">
        <name>Ca(2+)</name>
        <dbReference type="ChEBI" id="CHEBI:29108"/>
    </cofactor>
</comment>
<evidence type="ECO:0000313" key="20">
    <source>
        <dbReference type="Proteomes" id="UP000559256"/>
    </source>
</evidence>
<evidence type="ECO:0000256" key="5">
    <source>
        <dbReference type="ARBA" id="ARBA00022723"/>
    </source>
</evidence>
<gene>
    <name evidence="19" type="ORF">D9758_001764</name>
</gene>
<evidence type="ECO:0000313" key="19">
    <source>
        <dbReference type="EMBL" id="KAF5373004.1"/>
    </source>
</evidence>
<dbReference type="Gene3D" id="2.60.40.1180">
    <property type="entry name" value="Golgi alpha-mannosidase II"/>
    <property type="match status" value="1"/>
</dbReference>
<dbReference type="EC" id="3.2.1.1" evidence="4"/>
<feature type="signal peptide" evidence="17">
    <location>
        <begin position="1"/>
        <end position="21"/>
    </location>
</feature>
<name>A0A8H5GXX0_9AGAR</name>
<feature type="binding site" evidence="16">
    <location>
        <position position="56"/>
    </location>
    <ligand>
        <name>substrate</name>
    </ligand>
</feature>
<dbReference type="PIRSF" id="PIRSF001024">
    <property type="entry name" value="Alph-amyl_fung"/>
    <property type="match status" value="1"/>
</dbReference>
<comment type="catalytic activity">
    <reaction evidence="1">
        <text>Endohydrolysis of (1-&gt;4)-alpha-D-glucosidic linkages in polysaccharides containing three or more (1-&gt;4)-alpha-linked D-glucose units.</text>
        <dbReference type="EC" id="3.2.1.1"/>
    </reaction>
</comment>
<feature type="active site" description="Proton donor" evidence="13">
    <location>
        <position position="248"/>
    </location>
</feature>
<dbReference type="SUPFAM" id="SSF51011">
    <property type="entry name" value="Glycosyl hydrolase domain"/>
    <property type="match status" value="1"/>
</dbReference>
<dbReference type="InterPro" id="IPR015340">
    <property type="entry name" value="A_amylase_C_dom"/>
</dbReference>
<evidence type="ECO:0000256" key="8">
    <source>
        <dbReference type="ARBA" id="ARBA00022837"/>
    </source>
</evidence>
<evidence type="ECO:0000256" key="17">
    <source>
        <dbReference type="SAM" id="SignalP"/>
    </source>
</evidence>
<evidence type="ECO:0000256" key="12">
    <source>
        <dbReference type="ARBA" id="ARBA00023295"/>
    </source>
</evidence>
<dbReference type="Pfam" id="PF09260">
    <property type="entry name" value="A_amylase_dom_C"/>
    <property type="match status" value="1"/>
</dbReference>
<dbReference type="Proteomes" id="UP000559256">
    <property type="component" value="Unassembled WGS sequence"/>
</dbReference>
<dbReference type="Pfam" id="PF00128">
    <property type="entry name" value="Alpha-amylase"/>
    <property type="match status" value="1"/>
</dbReference>